<accession>A0AAU7CS33</accession>
<dbReference type="AlphaFoldDB" id="A0AAU7CS33"/>
<dbReference type="InterPro" id="IPR009875">
    <property type="entry name" value="PilZ_domain"/>
</dbReference>
<dbReference type="EMBL" id="CP155447">
    <property type="protein sequence ID" value="XBH08422.1"/>
    <property type="molecule type" value="Genomic_DNA"/>
</dbReference>
<dbReference type="RefSeq" id="WP_406701282.1">
    <property type="nucleotide sequence ID" value="NZ_CP155447.1"/>
</dbReference>
<reference evidence="2" key="1">
    <citation type="submission" date="2024-05" db="EMBL/GenBank/DDBJ databases">
        <title>Planctomycetes of the genus Singulisphaera possess chitinolytic capabilities.</title>
        <authorList>
            <person name="Ivanova A."/>
        </authorList>
    </citation>
    <scope>NUCLEOTIDE SEQUENCE</scope>
    <source>
        <strain evidence="2">Ch08T</strain>
    </source>
</reference>
<name>A0AAU7CS33_9BACT</name>
<dbReference type="GO" id="GO:0035438">
    <property type="term" value="F:cyclic-di-GMP binding"/>
    <property type="evidence" value="ECO:0007669"/>
    <property type="project" value="InterPro"/>
</dbReference>
<dbReference type="SUPFAM" id="SSF141371">
    <property type="entry name" value="PilZ domain-like"/>
    <property type="match status" value="1"/>
</dbReference>
<dbReference type="Pfam" id="PF07238">
    <property type="entry name" value="PilZ"/>
    <property type="match status" value="1"/>
</dbReference>
<evidence type="ECO:0000259" key="1">
    <source>
        <dbReference type="Pfam" id="PF07238"/>
    </source>
</evidence>
<protein>
    <submittedName>
        <fullName evidence="2">PilZ domain-containing protein</fullName>
    </submittedName>
</protein>
<gene>
    <name evidence="2" type="ORF">V5E97_38210</name>
</gene>
<proteinExistence type="predicted"/>
<evidence type="ECO:0000313" key="2">
    <source>
        <dbReference type="EMBL" id="XBH08422.1"/>
    </source>
</evidence>
<feature type="domain" description="PilZ" evidence="1">
    <location>
        <begin position="9"/>
        <end position="81"/>
    </location>
</feature>
<organism evidence="2">
    <name type="scientific">Singulisphaera sp. Ch08</name>
    <dbReference type="NCBI Taxonomy" id="3120278"/>
    <lineage>
        <taxon>Bacteria</taxon>
        <taxon>Pseudomonadati</taxon>
        <taxon>Planctomycetota</taxon>
        <taxon>Planctomycetia</taxon>
        <taxon>Isosphaerales</taxon>
        <taxon>Isosphaeraceae</taxon>
        <taxon>Singulisphaera</taxon>
    </lineage>
</organism>
<sequence length="95" mass="10457">MSEVGWQQDGQLVTSSAQLMDVSRQGMLVLVDDEPPQGVSVMIRLIQPTVTAWFEARVAESRALRQGPYQLRLVFLNGSPTGFVALVASRHGEMN</sequence>